<reference evidence="3 4" key="1">
    <citation type="submission" date="2017-04" db="EMBL/GenBank/DDBJ databases">
        <title>Draft genome sequence of Marssonina coronaria NL1: causal agent of apple blotch.</title>
        <authorList>
            <person name="Cheng Q."/>
        </authorList>
    </citation>
    <scope>NUCLEOTIDE SEQUENCE [LARGE SCALE GENOMIC DNA]</scope>
    <source>
        <strain evidence="3 4">NL1</strain>
    </source>
</reference>
<accession>A0A218ZAW7</accession>
<keyword evidence="4" id="KW-1185">Reference proteome</keyword>
<dbReference type="Proteomes" id="UP000242519">
    <property type="component" value="Unassembled WGS sequence"/>
</dbReference>
<evidence type="ECO:0000259" key="2">
    <source>
        <dbReference type="Pfam" id="PF09362"/>
    </source>
</evidence>
<sequence>MRVHHLTKPILASLCAGLFGNVAGFWRMPCRGRVGLARLDPLISFDEIAAHVHSVHGSSGFSKKAGYKELTEGQCTSCQVSQDKSAYWHPALYFQAADGKFTLVEQIGGMLAYYLLNYSPGSTSITAFPEGFEMLAGDTFQRNFTYPVPDVEKSLWVGEFAEQAFLRQAAIGFNCLNYQKQPEGTLYRHFLPDKAFLDANCIDGVRFEVMFPSCWNGKDVTAKDKKSHVAYPSQVMAGTCPDGFPERLPSLLYETIWGTNAFAGKDGKFVIANGDPTGFGYHADFMTGWDPNFLQKAVDECTNLSGNIEDCPIFDIQSSKDSTDCTIDLPKEIENEEVLKNLGSLPGDVQIHSGPAYAAGAKAKVPVPTYNAATTSSVKPAPVLPYTPGLPLPSSDSSVPGAIYAATPVAASSPPAPPPPNYPSSPTPATMTPSPAVYSAAGAAEKLAPPPTPVTSPPGIPAPAPATEGVYSTASSTRDGVVQIMEYYLDVVTVTVHAYQPAKRHVHKHRRGGHHV</sequence>
<dbReference type="EMBL" id="MZNU01000116">
    <property type="protein sequence ID" value="OWP04316.1"/>
    <property type="molecule type" value="Genomic_DNA"/>
</dbReference>
<dbReference type="AlphaFoldDB" id="A0A218ZAW7"/>
<feature type="compositionally biased region" description="Pro residues" evidence="1">
    <location>
        <begin position="448"/>
        <end position="464"/>
    </location>
</feature>
<feature type="compositionally biased region" description="Pro residues" evidence="1">
    <location>
        <begin position="414"/>
        <end position="426"/>
    </location>
</feature>
<dbReference type="STRING" id="503106.A0A218ZAW7"/>
<evidence type="ECO:0000256" key="1">
    <source>
        <dbReference type="SAM" id="MobiDB-lite"/>
    </source>
</evidence>
<dbReference type="InterPro" id="IPR018535">
    <property type="entry name" value="DUF1996"/>
</dbReference>
<feature type="domain" description="DUF1996" evidence="2">
    <location>
        <begin position="40"/>
        <end position="289"/>
    </location>
</feature>
<organism evidence="3 4">
    <name type="scientific">Diplocarpon coronariae</name>
    <dbReference type="NCBI Taxonomy" id="2795749"/>
    <lineage>
        <taxon>Eukaryota</taxon>
        <taxon>Fungi</taxon>
        <taxon>Dikarya</taxon>
        <taxon>Ascomycota</taxon>
        <taxon>Pezizomycotina</taxon>
        <taxon>Leotiomycetes</taxon>
        <taxon>Helotiales</taxon>
        <taxon>Drepanopezizaceae</taxon>
        <taxon>Diplocarpon</taxon>
    </lineage>
</organism>
<dbReference type="Pfam" id="PF09362">
    <property type="entry name" value="DUF1996"/>
    <property type="match status" value="1"/>
</dbReference>
<feature type="compositionally biased region" description="Low complexity" evidence="1">
    <location>
        <begin position="427"/>
        <end position="436"/>
    </location>
</feature>
<gene>
    <name evidence="3" type="ORF">B2J93_9384</name>
</gene>
<name>A0A218ZAW7_9HELO</name>
<dbReference type="PANTHER" id="PTHR43662:SF7">
    <property type="entry name" value="DUF1996 DOMAIN-CONTAINING PROTEIN"/>
    <property type="match status" value="1"/>
</dbReference>
<dbReference type="PANTHER" id="PTHR43662">
    <property type="match status" value="1"/>
</dbReference>
<dbReference type="OrthoDB" id="74764at2759"/>
<comment type="caution">
    <text evidence="3">The sequence shown here is derived from an EMBL/GenBank/DDBJ whole genome shotgun (WGS) entry which is preliminary data.</text>
</comment>
<proteinExistence type="predicted"/>
<evidence type="ECO:0000313" key="4">
    <source>
        <dbReference type="Proteomes" id="UP000242519"/>
    </source>
</evidence>
<protein>
    <recommendedName>
        <fullName evidence="2">DUF1996 domain-containing protein</fullName>
    </recommendedName>
</protein>
<evidence type="ECO:0000313" key="3">
    <source>
        <dbReference type="EMBL" id="OWP04316.1"/>
    </source>
</evidence>
<feature type="region of interest" description="Disordered" evidence="1">
    <location>
        <begin position="410"/>
        <end position="471"/>
    </location>
</feature>
<dbReference type="InParanoid" id="A0A218ZAW7"/>